<proteinExistence type="predicted"/>
<comment type="caution">
    <text evidence="2">The sequence shown here is derived from an EMBL/GenBank/DDBJ whole genome shotgun (WGS) entry which is preliminary data.</text>
</comment>
<dbReference type="RefSeq" id="WP_229663447.1">
    <property type="nucleotide sequence ID" value="NZ_BMLV01000006.1"/>
</dbReference>
<dbReference type="EMBL" id="BMLV01000006">
    <property type="protein sequence ID" value="GGP05859.1"/>
    <property type="molecule type" value="Genomic_DNA"/>
</dbReference>
<dbReference type="CDD" id="cd07247">
    <property type="entry name" value="SgaA_N_like"/>
    <property type="match status" value="1"/>
</dbReference>
<evidence type="ECO:0000259" key="1">
    <source>
        <dbReference type="PROSITE" id="PS51819"/>
    </source>
</evidence>
<evidence type="ECO:0000313" key="2">
    <source>
        <dbReference type="EMBL" id="GGP05859.1"/>
    </source>
</evidence>
<gene>
    <name evidence="2" type="ORF">GCM10010992_23560</name>
</gene>
<dbReference type="InterPro" id="IPR004360">
    <property type="entry name" value="Glyas_Fos-R_dOase_dom"/>
</dbReference>
<dbReference type="Proteomes" id="UP000620064">
    <property type="component" value="Unassembled WGS sequence"/>
</dbReference>
<feature type="domain" description="VOC" evidence="1">
    <location>
        <begin position="9"/>
        <end position="129"/>
    </location>
</feature>
<evidence type="ECO:0000313" key="3">
    <source>
        <dbReference type="Proteomes" id="UP000620064"/>
    </source>
</evidence>
<organism evidence="2 3">
    <name type="scientific">Cloacibacterium rupense</name>
    <dbReference type="NCBI Taxonomy" id="517423"/>
    <lineage>
        <taxon>Bacteria</taxon>
        <taxon>Pseudomonadati</taxon>
        <taxon>Bacteroidota</taxon>
        <taxon>Flavobacteriia</taxon>
        <taxon>Flavobacteriales</taxon>
        <taxon>Weeksellaceae</taxon>
    </lineage>
</organism>
<dbReference type="InterPro" id="IPR029068">
    <property type="entry name" value="Glyas_Bleomycin-R_OHBP_Dase"/>
</dbReference>
<name>A0ABQ2NN69_9FLAO</name>
<accession>A0ABQ2NN69</accession>
<dbReference type="InterPro" id="IPR037523">
    <property type="entry name" value="VOC_core"/>
</dbReference>
<dbReference type="Gene3D" id="3.10.180.10">
    <property type="entry name" value="2,3-Dihydroxybiphenyl 1,2-Dioxygenase, domain 1"/>
    <property type="match status" value="1"/>
</dbReference>
<dbReference type="PROSITE" id="PS51819">
    <property type="entry name" value="VOC"/>
    <property type="match status" value="1"/>
</dbReference>
<dbReference type="PANTHER" id="PTHR33993:SF2">
    <property type="entry name" value="VOC DOMAIN-CONTAINING PROTEIN"/>
    <property type="match status" value="1"/>
</dbReference>
<protein>
    <submittedName>
        <fullName evidence="2">Glyoxalase</fullName>
    </submittedName>
</protein>
<reference evidence="3" key="1">
    <citation type="journal article" date="2019" name="Int. J. Syst. Evol. Microbiol.">
        <title>The Global Catalogue of Microorganisms (GCM) 10K type strain sequencing project: providing services to taxonomists for standard genome sequencing and annotation.</title>
        <authorList>
            <consortium name="The Broad Institute Genomics Platform"/>
            <consortium name="The Broad Institute Genome Sequencing Center for Infectious Disease"/>
            <person name="Wu L."/>
            <person name="Ma J."/>
        </authorList>
    </citation>
    <scope>NUCLEOTIDE SEQUENCE [LARGE SCALE GENOMIC DNA]</scope>
    <source>
        <strain evidence="3">CGMCC 1.7656</strain>
    </source>
</reference>
<dbReference type="SUPFAM" id="SSF54593">
    <property type="entry name" value="Glyoxalase/Bleomycin resistance protein/Dihydroxybiphenyl dioxygenase"/>
    <property type="match status" value="1"/>
</dbReference>
<sequence>METYKKMNPVAWFEIYVDDMPRAKKFYEEVFQMEMFPMPNPTTDELEMVVFPYEMGSQDTAGSLVKMTGVNAGANSTIIYFASEDCTTEENRVEAAGGKIFRPKMSIGEHGFVTLFFDTEGNMIGLHSIK</sequence>
<dbReference type="InterPro" id="IPR052164">
    <property type="entry name" value="Anthracycline_SecMetBiosynth"/>
</dbReference>
<dbReference type="PANTHER" id="PTHR33993">
    <property type="entry name" value="GLYOXALASE-RELATED"/>
    <property type="match status" value="1"/>
</dbReference>
<dbReference type="Pfam" id="PF00903">
    <property type="entry name" value="Glyoxalase"/>
    <property type="match status" value="1"/>
</dbReference>
<keyword evidence="3" id="KW-1185">Reference proteome</keyword>